<dbReference type="PROSITE" id="PS51257">
    <property type="entry name" value="PROKAR_LIPOPROTEIN"/>
    <property type="match status" value="1"/>
</dbReference>
<evidence type="ECO:0000313" key="4">
    <source>
        <dbReference type="Proteomes" id="UP000035034"/>
    </source>
</evidence>
<dbReference type="InterPro" id="IPR012338">
    <property type="entry name" value="Beta-lactam/transpept-like"/>
</dbReference>
<reference evidence="3 4" key="1">
    <citation type="submission" date="2011-12" db="EMBL/GenBank/DDBJ databases">
        <title>Whole genome shotgun sequence of Gordonia effusa NBRC 100432.</title>
        <authorList>
            <person name="Yoshida I."/>
            <person name="Takarada H."/>
            <person name="Hosoyama A."/>
            <person name="Tsuchikane K."/>
            <person name="Katsumata H."/>
            <person name="Yamazaki S."/>
            <person name="Fujita N."/>
        </authorList>
    </citation>
    <scope>NUCLEOTIDE SEQUENCE [LARGE SCALE GENOMIC DNA]</scope>
    <source>
        <strain evidence="3 4">NBRC 100432</strain>
    </source>
</reference>
<proteinExistence type="predicted"/>
<accession>H0QVZ6</accession>
<dbReference type="GO" id="GO:0046677">
    <property type="term" value="P:response to antibiotic"/>
    <property type="evidence" value="ECO:0007669"/>
    <property type="project" value="InterPro"/>
</dbReference>
<dbReference type="Pfam" id="PF05223">
    <property type="entry name" value="MecA_N"/>
    <property type="match status" value="1"/>
</dbReference>
<evidence type="ECO:0000313" key="3">
    <source>
        <dbReference type="EMBL" id="GAB16997.1"/>
    </source>
</evidence>
<name>H0QVZ6_9ACTN</name>
<dbReference type="Proteomes" id="UP000035034">
    <property type="component" value="Unassembled WGS sequence"/>
</dbReference>
<feature type="chain" id="PRO_5003536858" evidence="1">
    <location>
        <begin position="36"/>
        <end position="550"/>
    </location>
</feature>
<protein>
    <submittedName>
        <fullName evidence="3">Putative penicillin-binding protein</fullName>
    </submittedName>
</protein>
<evidence type="ECO:0000259" key="2">
    <source>
        <dbReference type="Pfam" id="PF05223"/>
    </source>
</evidence>
<gene>
    <name evidence="3" type="ORF">GOEFS_018_00300</name>
</gene>
<dbReference type="STRING" id="1077974.GOEFS_018_00300"/>
<evidence type="ECO:0000256" key="1">
    <source>
        <dbReference type="SAM" id="SignalP"/>
    </source>
</evidence>
<sequence>MTRVKIVIMKIWVTRAPLALTAAVACGLAITSCGAQESPTSVTGVVNNFAGALSRQDASAAAASTTAPGQASELLTGTLNAMHAQRIDISVHKPVEYSDGTASFSLTTRYTWAKDRTFETKTAGTLRKLSSGWKIQWDPALLYTGLTRDAQLREVRTDATPAPSVRSASGKSFMVLQPVNQIVLDPSKTTNLKASVAGLVRTIKPIAPLITADVIDGMVAKNPGQPITAVTLRNSDMEVLAGNPAKVNGVSVNRTDMLVMADRRLNSPLEVGLTNYWQAIRDATSGWQVQLVQPGQRPTKLAGEQGPAGKSVPTSINQQVQLSLGDAAVEVAQPATILALDANTGGILGMAQNDAAAARGINLDQTYPVGTTLNQVFAAVQRIASAQTTDETLLDRLGLGVKFTVPGAATPAKTNGIGTIDFKPSDFNASMLNMGALGVAMARSANNSPSSVAPYVISGTPTKVSDGQLGALDPVLSKQILAAMATTAKSGDASDLRRAQGLKALVGTNGPQGPGWFVGIQDRKVIVIYTEGAQSGTAALQVAQKYFTIK</sequence>
<comment type="caution">
    <text evidence="3">The sequence shown here is derived from an EMBL/GenBank/DDBJ whole genome shotgun (WGS) entry which is preliminary data.</text>
</comment>
<dbReference type="eggNOG" id="COG0768">
    <property type="taxonomic scope" value="Bacteria"/>
</dbReference>
<feature type="signal peptide" evidence="1">
    <location>
        <begin position="1"/>
        <end position="35"/>
    </location>
</feature>
<dbReference type="InterPro" id="IPR007887">
    <property type="entry name" value="MecA_N"/>
</dbReference>
<keyword evidence="1" id="KW-0732">Signal</keyword>
<dbReference type="EMBL" id="BAEH01000018">
    <property type="protein sequence ID" value="GAB16997.1"/>
    <property type="molecule type" value="Genomic_DNA"/>
</dbReference>
<dbReference type="SUPFAM" id="SSF56601">
    <property type="entry name" value="beta-lactamase/transpeptidase-like"/>
    <property type="match status" value="1"/>
</dbReference>
<feature type="domain" description="NTF2-like N-terminal transpeptidase" evidence="2">
    <location>
        <begin position="46"/>
        <end position="148"/>
    </location>
</feature>
<organism evidence="3 4">
    <name type="scientific">Gordonia effusa NBRC 100432</name>
    <dbReference type="NCBI Taxonomy" id="1077974"/>
    <lineage>
        <taxon>Bacteria</taxon>
        <taxon>Bacillati</taxon>
        <taxon>Actinomycetota</taxon>
        <taxon>Actinomycetes</taxon>
        <taxon>Mycobacteriales</taxon>
        <taxon>Gordoniaceae</taxon>
        <taxon>Gordonia</taxon>
    </lineage>
</organism>
<keyword evidence="4" id="KW-1185">Reference proteome</keyword>
<dbReference type="AlphaFoldDB" id="H0QVZ6"/>